<dbReference type="AlphaFoldDB" id="A0A934X0U2"/>
<organism evidence="9 10">
    <name type="scientific">Marivirga aurantiaca</name>
    <dbReference type="NCBI Taxonomy" id="2802615"/>
    <lineage>
        <taxon>Bacteria</taxon>
        <taxon>Pseudomonadati</taxon>
        <taxon>Bacteroidota</taxon>
        <taxon>Cytophagia</taxon>
        <taxon>Cytophagales</taxon>
        <taxon>Marivirgaceae</taxon>
        <taxon>Marivirga</taxon>
    </lineage>
</organism>
<feature type="chain" id="PRO_5038037642" evidence="7">
    <location>
        <begin position="25"/>
        <end position="1100"/>
    </location>
</feature>
<dbReference type="PANTHER" id="PTHR30069">
    <property type="entry name" value="TONB-DEPENDENT OUTER MEMBRANE RECEPTOR"/>
    <property type="match status" value="1"/>
</dbReference>
<proteinExistence type="predicted"/>
<comment type="caution">
    <text evidence="9">The sequence shown here is derived from an EMBL/GenBank/DDBJ whole genome shotgun (WGS) entry which is preliminary data.</text>
</comment>
<dbReference type="InterPro" id="IPR008969">
    <property type="entry name" value="CarboxyPept-like_regulatory"/>
</dbReference>
<reference evidence="9" key="1">
    <citation type="submission" date="2021-01" db="EMBL/GenBank/DDBJ databases">
        <title>Marivirga aurantiaca sp. nov., isolated from intertidal surface sediments.</title>
        <authorList>
            <person name="Zhang M."/>
        </authorList>
    </citation>
    <scope>NUCLEOTIDE SEQUENCE</scope>
    <source>
        <strain evidence="9">S37H4</strain>
    </source>
</reference>
<keyword evidence="2" id="KW-0813">Transport</keyword>
<evidence type="ECO:0000256" key="6">
    <source>
        <dbReference type="ARBA" id="ARBA00023237"/>
    </source>
</evidence>
<dbReference type="EMBL" id="JAEQBW010000009">
    <property type="protein sequence ID" value="MBK6266599.1"/>
    <property type="molecule type" value="Genomic_DNA"/>
</dbReference>
<dbReference type="InterPro" id="IPR036942">
    <property type="entry name" value="Beta-barrel_TonB_sf"/>
</dbReference>
<keyword evidence="7" id="KW-0732">Signal</keyword>
<dbReference type="RefSeq" id="WP_201432283.1">
    <property type="nucleotide sequence ID" value="NZ_JAEQBW010000009.1"/>
</dbReference>
<feature type="domain" description="TonB-dependent transporter Oar-like beta-barrel" evidence="8">
    <location>
        <begin position="237"/>
        <end position="1046"/>
    </location>
</feature>
<dbReference type="GO" id="GO:0009279">
    <property type="term" value="C:cell outer membrane"/>
    <property type="evidence" value="ECO:0007669"/>
    <property type="project" value="UniProtKB-SubCell"/>
</dbReference>
<keyword evidence="9" id="KW-0675">Receptor</keyword>
<evidence type="ECO:0000256" key="5">
    <source>
        <dbReference type="ARBA" id="ARBA00023136"/>
    </source>
</evidence>
<comment type="subcellular location">
    <subcellularLocation>
        <location evidence="1">Cell outer membrane</location>
        <topology evidence="1">Multi-pass membrane protein</topology>
    </subcellularLocation>
</comment>
<keyword evidence="6" id="KW-0998">Cell outer membrane</keyword>
<evidence type="ECO:0000256" key="4">
    <source>
        <dbReference type="ARBA" id="ARBA00022692"/>
    </source>
</evidence>
<sequence>MKRNLQKIYGLTIVLMLSAGWAFAQGVTTGGFSGKVYDETGEILPGANVIAEHVPSGTKYGAVTNMDGRFIIPNVRVGSPYTLTVSFIGYATKSITDLNVGLGQSTTINIEMSSDIEQLGEVVIKGERNPIFDADRTGATTNLDNKQINALPTINRDINDFTRLTPQSNGTSFAGRDNRFNNYTIDGNIYNNNFGLGSSQFAGGSPISLDVIEQVQVNLAPFDVRQSGFTGANVNAITKSGSNQFEGSVYYYLRNDQLIGDKVGETRLNVSDSENQIRGIRLGGPIIKDKLFFFVSYEQEEEFIPGFNREASRPGKQPDGLTVSRVPAERLDFIRSSLIDLYDYDPGQYENYPFASETQRLNARIDWNINRDHKLSVRFNQYSAFNDVRINGNSIRFIDERFRNTSRQGIEAMTFSNSNYTNDREITSWVGELNSKLSDKLFNNLNIGYTSVTDPKRGIPGGQAFPFIEVLEEDESGNDLYYTAVGNELYSVGNLLENNTLNITNNVSYFMVDHTITGGVNLEYMTFDNAFNPAWNGFYRYGSYDDFVGAVIDRDPTIQPLAWAQSFAYDGSTTPPTDQTRFGQLGLYVQDEFQVSNDFKLTYGVRVDLPFYPIDLPRNETLDALNKEYTDINGETFTPDVSTLPKVKPLWSPRVGFNWDVFGNKTTQLRGGTGVFSGRIPFVWLSNQVNGNGVIRGGIGLDRSRLLNPGDEGYENDFDNDPRPFSPNVNEYRPDGTSAQAQLGSELNITDEDFKLPQTWRTNLAVDQKLPFGIVGTLEFIYNRDISTPIAYNPVLRDPDGTLNGPDQRPYWDGSYSNDPDFRNVFQLTNANKQGDYYSATIQLRKSFESGLNTSLAYTRSRARDYGLEGGSQAISLWSATVQEDRNDPEISYTRFDQPNRVVGFISYAMKNTTLSIFYNGGEAGRFSYTYSGNFGDNSARLLYVPNDASELNFQEFTSDGVTYTAADQAAALDQYIDQDPYLSSIRGQVSERNGAKLPWVSSFDFRLAQDIPLADKNKLQLTFDILNVGNLLNSEWGVPDVSFQNNLLNYRGRDASNEPIYRANFVSGTTDFPIESYRFSTSLANTWRGQIGIRYIFGG</sequence>
<evidence type="ECO:0000256" key="2">
    <source>
        <dbReference type="ARBA" id="ARBA00022448"/>
    </source>
</evidence>
<protein>
    <submittedName>
        <fullName evidence="9">TonB-dependent receptor</fullName>
    </submittedName>
</protein>
<evidence type="ECO:0000256" key="7">
    <source>
        <dbReference type="SAM" id="SignalP"/>
    </source>
</evidence>
<dbReference type="GO" id="GO:0044718">
    <property type="term" value="P:siderophore transmembrane transport"/>
    <property type="evidence" value="ECO:0007669"/>
    <property type="project" value="TreeGrafter"/>
</dbReference>
<dbReference type="SUPFAM" id="SSF56935">
    <property type="entry name" value="Porins"/>
    <property type="match status" value="1"/>
</dbReference>
<evidence type="ECO:0000313" key="10">
    <source>
        <dbReference type="Proteomes" id="UP000611723"/>
    </source>
</evidence>
<keyword evidence="5" id="KW-0472">Membrane</keyword>
<keyword evidence="3" id="KW-1134">Transmembrane beta strand</keyword>
<dbReference type="InterPro" id="IPR039426">
    <property type="entry name" value="TonB-dep_rcpt-like"/>
</dbReference>
<dbReference type="SUPFAM" id="SSF49464">
    <property type="entry name" value="Carboxypeptidase regulatory domain-like"/>
    <property type="match status" value="1"/>
</dbReference>
<evidence type="ECO:0000256" key="3">
    <source>
        <dbReference type="ARBA" id="ARBA00022452"/>
    </source>
</evidence>
<evidence type="ECO:0000259" key="8">
    <source>
        <dbReference type="Pfam" id="PF25183"/>
    </source>
</evidence>
<dbReference type="InterPro" id="IPR057601">
    <property type="entry name" value="Oar-like_b-barrel"/>
</dbReference>
<gene>
    <name evidence="9" type="ORF">JKA74_16255</name>
</gene>
<evidence type="ECO:0000256" key="1">
    <source>
        <dbReference type="ARBA" id="ARBA00004571"/>
    </source>
</evidence>
<feature type="signal peptide" evidence="7">
    <location>
        <begin position="1"/>
        <end position="24"/>
    </location>
</feature>
<dbReference type="Proteomes" id="UP000611723">
    <property type="component" value="Unassembled WGS sequence"/>
</dbReference>
<dbReference type="Pfam" id="PF25183">
    <property type="entry name" value="OMP_b-brl_4"/>
    <property type="match status" value="1"/>
</dbReference>
<dbReference type="Gene3D" id="2.40.170.20">
    <property type="entry name" value="TonB-dependent receptor, beta-barrel domain"/>
    <property type="match status" value="1"/>
</dbReference>
<evidence type="ECO:0000313" key="9">
    <source>
        <dbReference type="EMBL" id="MBK6266599.1"/>
    </source>
</evidence>
<dbReference type="PANTHER" id="PTHR30069:SF46">
    <property type="entry name" value="OAR PROTEIN"/>
    <property type="match status" value="1"/>
</dbReference>
<dbReference type="Gene3D" id="2.60.40.1120">
    <property type="entry name" value="Carboxypeptidase-like, regulatory domain"/>
    <property type="match status" value="1"/>
</dbReference>
<dbReference type="GO" id="GO:0015344">
    <property type="term" value="F:siderophore uptake transmembrane transporter activity"/>
    <property type="evidence" value="ECO:0007669"/>
    <property type="project" value="TreeGrafter"/>
</dbReference>
<name>A0A934X0U2_9BACT</name>
<dbReference type="Pfam" id="PF13620">
    <property type="entry name" value="CarboxypepD_reg"/>
    <property type="match status" value="1"/>
</dbReference>
<accession>A0A934X0U2</accession>
<keyword evidence="4" id="KW-0812">Transmembrane</keyword>
<keyword evidence="10" id="KW-1185">Reference proteome</keyword>